<protein>
    <submittedName>
        <fullName evidence="1">Uncharacterized protein</fullName>
    </submittedName>
</protein>
<dbReference type="InterPro" id="IPR042274">
    <property type="entry name" value="YycH/YycI_2"/>
</dbReference>
<dbReference type="AlphaFoldDB" id="A0A0J5V4W4"/>
<dbReference type="EMBL" id="LQQY01000044">
    <property type="protein sequence ID" value="KZE44207.1"/>
    <property type="molecule type" value="Genomic_DNA"/>
</dbReference>
<proteinExistence type="predicted"/>
<accession>A0A0J5V4W4</accession>
<dbReference type="RefSeq" id="WP_048004602.1">
    <property type="nucleotide sequence ID" value="NZ_CP047095.1"/>
</dbReference>
<gene>
    <name evidence="1" type="ORF">AV649_07850</name>
</gene>
<evidence type="ECO:0000313" key="1">
    <source>
        <dbReference type="EMBL" id="KZE44207.1"/>
    </source>
</evidence>
<dbReference type="OrthoDB" id="2388036at2"/>
<evidence type="ECO:0000313" key="2">
    <source>
        <dbReference type="Proteomes" id="UP000076510"/>
    </source>
</evidence>
<dbReference type="PATRIC" id="fig|189381.10.peg.1149"/>
<reference evidence="2" key="1">
    <citation type="submission" date="2016-01" db="EMBL/GenBank/DDBJ databases">
        <title>Whole genome sequencing of Bhargavaea cecembensis T14.</title>
        <authorList>
            <person name="Hong K.W."/>
        </authorList>
    </citation>
    <scope>NUCLEOTIDE SEQUENCE [LARGE SCALE GENOMIC DNA]</scope>
    <source>
        <strain evidence="2">M19</strain>
    </source>
</reference>
<sequence length="270" mass="31358">MDWSKTKTIFIVVFLILNVFLVSTFISKVSESNLDTLGQWTIDEQLKSENIKYPKDLSSEVVREPYIEAVAKKFKSEDLKDLKNQDARIMNENTINSVLKDPLPISEKFKPEELNEFMKVNMIDGDKYSYWDIDKEKGTITYFQTYKDRKIYNNTNGMIVFQLNQSNEIVSYTQTMFDSIKELSDEQKPIITPFAAFGNLYNTQRIPAGSTVERPVLGYSTFVPWEESQVLAPTWHFVVKNGDETEDYYQNAFEGQFLETSTTDKDKPLE</sequence>
<dbReference type="InterPro" id="IPR018604">
    <property type="entry name" value="YycI-like"/>
</dbReference>
<name>A0A0J5V4W4_9BACI</name>
<dbReference type="Gene3D" id="3.30.310.160">
    <property type="entry name" value="YycH protein, domain 2"/>
    <property type="match status" value="1"/>
</dbReference>
<dbReference type="Proteomes" id="UP000076510">
    <property type="component" value="Unassembled WGS sequence"/>
</dbReference>
<dbReference type="GO" id="GO:0016020">
    <property type="term" value="C:membrane"/>
    <property type="evidence" value="ECO:0007669"/>
    <property type="project" value="InterPro"/>
</dbReference>
<dbReference type="Pfam" id="PF09648">
    <property type="entry name" value="YycI"/>
    <property type="match status" value="1"/>
</dbReference>
<comment type="caution">
    <text evidence="1">The sequence shown here is derived from an EMBL/GenBank/DDBJ whole genome shotgun (WGS) entry which is preliminary data.</text>
</comment>
<organism evidence="1 2">
    <name type="scientific">Rossellomorea marisflavi</name>
    <dbReference type="NCBI Taxonomy" id="189381"/>
    <lineage>
        <taxon>Bacteria</taxon>
        <taxon>Bacillati</taxon>
        <taxon>Bacillota</taxon>
        <taxon>Bacilli</taxon>
        <taxon>Bacillales</taxon>
        <taxon>Bacillaceae</taxon>
        <taxon>Rossellomorea</taxon>
    </lineage>
</organism>